<keyword evidence="2" id="KW-1185">Reference proteome</keyword>
<dbReference type="RefSeq" id="WP_013258243.1">
    <property type="nucleotide sequence ID" value="NC_014365.1"/>
</dbReference>
<dbReference type="STRING" id="644282.Deba_1422"/>
<dbReference type="HOGENOM" id="CLU_105386_0_0_7"/>
<proteinExistence type="predicted"/>
<evidence type="ECO:0000313" key="2">
    <source>
        <dbReference type="Proteomes" id="UP000009047"/>
    </source>
</evidence>
<reference evidence="1 2" key="1">
    <citation type="journal article" date="2010" name="Stand. Genomic Sci.">
        <title>Complete genome sequence of Desulfarculus baarsii type strain (2st14).</title>
        <authorList>
            <person name="Sun H."/>
            <person name="Spring S."/>
            <person name="Lapidus A."/>
            <person name="Davenport K."/>
            <person name="Del Rio T.G."/>
            <person name="Tice H."/>
            <person name="Nolan M."/>
            <person name="Copeland A."/>
            <person name="Cheng J.F."/>
            <person name="Lucas S."/>
            <person name="Tapia R."/>
            <person name="Goodwin L."/>
            <person name="Pitluck S."/>
            <person name="Ivanova N."/>
            <person name="Pagani I."/>
            <person name="Mavromatis K."/>
            <person name="Ovchinnikova G."/>
            <person name="Pati A."/>
            <person name="Chen A."/>
            <person name="Palaniappan K."/>
            <person name="Hauser L."/>
            <person name="Chang Y.J."/>
            <person name="Jeffries C.D."/>
            <person name="Detter J.C."/>
            <person name="Han C."/>
            <person name="Rohde M."/>
            <person name="Brambilla E."/>
            <person name="Goker M."/>
            <person name="Woyke T."/>
            <person name="Bristow J."/>
            <person name="Eisen J.A."/>
            <person name="Markowitz V."/>
            <person name="Hugenholtz P."/>
            <person name="Kyrpides N.C."/>
            <person name="Klenk H.P."/>
            <person name="Land M."/>
        </authorList>
    </citation>
    <scope>NUCLEOTIDE SEQUENCE [LARGE SCALE GENOMIC DNA]</scope>
    <source>
        <strain evidence="2">ATCC 33931 / DSM 2075 / LMG 7858 / VKM B-1802 / 2st14</strain>
    </source>
</reference>
<dbReference type="EMBL" id="CP002085">
    <property type="protein sequence ID" value="ADK84790.1"/>
    <property type="molecule type" value="Genomic_DNA"/>
</dbReference>
<dbReference type="AlphaFoldDB" id="E1QGU7"/>
<name>E1QGU7_DESB2</name>
<organism evidence="1 2">
    <name type="scientific">Desulfarculus baarsii (strain ATCC 33931 / DSM 2075 / LMG 7858 / VKM B-1802 / 2st14)</name>
    <dbReference type="NCBI Taxonomy" id="644282"/>
    <lineage>
        <taxon>Bacteria</taxon>
        <taxon>Pseudomonadati</taxon>
        <taxon>Thermodesulfobacteriota</taxon>
        <taxon>Desulfarculia</taxon>
        <taxon>Desulfarculales</taxon>
        <taxon>Desulfarculaceae</taxon>
        <taxon>Desulfarculus</taxon>
    </lineage>
</organism>
<dbReference type="OrthoDB" id="5470789at2"/>
<dbReference type="Proteomes" id="UP000009047">
    <property type="component" value="Chromosome"/>
</dbReference>
<protein>
    <submittedName>
        <fullName evidence="1">Uncharacterized protein</fullName>
    </submittedName>
</protein>
<evidence type="ECO:0000313" key="1">
    <source>
        <dbReference type="EMBL" id="ADK84790.1"/>
    </source>
</evidence>
<accession>E1QGU7</accession>
<dbReference type="KEGG" id="dbr:Deba_1422"/>
<gene>
    <name evidence="1" type="ordered locus">Deba_1422</name>
</gene>
<sequence>MDVREALDQYLFVGQEFLTWLWFLGETRQQVVLESGEEVLLMLGDRLALGPAQGQEGVRVAVRGQEASLAEAREALRRGKLVEAMRLHLEINGEEFAASLRAADLGLSALRLPPTAPGEDGVEGLFLERIALIDTLLGVIEGLLRMFLRQRLDAGQGPALLAAMKAWAAGPE</sequence>
<dbReference type="eggNOG" id="COG2974">
    <property type="taxonomic scope" value="Bacteria"/>
</dbReference>